<dbReference type="GO" id="GO:0005249">
    <property type="term" value="F:voltage-gated potassium channel activity"/>
    <property type="evidence" value="ECO:0007669"/>
    <property type="project" value="InterPro"/>
</dbReference>
<organism evidence="14 15">
    <name type="scientific">Sistotremastrum niveocremeum HHB9708</name>
    <dbReference type="NCBI Taxonomy" id="1314777"/>
    <lineage>
        <taxon>Eukaryota</taxon>
        <taxon>Fungi</taxon>
        <taxon>Dikarya</taxon>
        <taxon>Basidiomycota</taxon>
        <taxon>Agaricomycotina</taxon>
        <taxon>Agaricomycetes</taxon>
        <taxon>Sistotremastrales</taxon>
        <taxon>Sistotremastraceae</taxon>
        <taxon>Sertulicium</taxon>
        <taxon>Sertulicium niveocremeum</taxon>
    </lineage>
</organism>
<keyword evidence="8 12" id="KW-1133">Transmembrane helix</keyword>
<accession>A0A164R1D7</accession>
<evidence type="ECO:0000256" key="2">
    <source>
        <dbReference type="ARBA" id="ARBA00022448"/>
    </source>
</evidence>
<dbReference type="PRINTS" id="PR00169">
    <property type="entry name" value="KCHANNEL"/>
</dbReference>
<dbReference type="InterPro" id="IPR027359">
    <property type="entry name" value="Volt_channel_dom_sf"/>
</dbReference>
<dbReference type="OrthoDB" id="415460at2759"/>
<keyword evidence="11 14" id="KW-0407">Ion channel</keyword>
<keyword evidence="9" id="KW-0406">Ion transport</keyword>
<evidence type="ECO:0000256" key="6">
    <source>
        <dbReference type="ARBA" id="ARBA00022882"/>
    </source>
</evidence>
<reference evidence="14 15" key="1">
    <citation type="journal article" date="2016" name="Mol. Biol. Evol.">
        <title>Comparative Genomics of Early-Diverging Mushroom-Forming Fungi Provides Insights into the Origins of Lignocellulose Decay Capabilities.</title>
        <authorList>
            <person name="Nagy L.G."/>
            <person name="Riley R."/>
            <person name="Tritt A."/>
            <person name="Adam C."/>
            <person name="Daum C."/>
            <person name="Floudas D."/>
            <person name="Sun H."/>
            <person name="Yadav J.S."/>
            <person name="Pangilinan J."/>
            <person name="Larsson K.H."/>
            <person name="Matsuura K."/>
            <person name="Barry K."/>
            <person name="Labutti K."/>
            <person name="Kuo R."/>
            <person name="Ohm R.A."/>
            <person name="Bhattacharya S.S."/>
            <person name="Shirouzu T."/>
            <person name="Yoshinaga Y."/>
            <person name="Martin F.M."/>
            <person name="Grigoriev I.V."/>
            <person name="Hibbett D.S."/>
        </authorList>
    </citation>
    <scope>NUCLEOTIDE SEQUENCE [LARGE SCALE GENOMIC DNA]</scope>
    <source>
        <strain evidence="14 15">HHB9708</strain>
    </source>
</reference>
<dbReference type="STRING" id="1314777.A0A164R1D7"/>
<keyword evidence="5" id="KW-0631">Potassium channel</keyword>
<protein>
    <submittedName>
        <fullName evidence="14">Voltage-gated potassium channel</fullName>
    </submittedName>
</protein>
<name>A0A164R1D7_9AGAM</name>
<feature type="transmembrane region" description="Helical" evidence="12">
    <location>
        <begin position="208"/>
        <end position="229"/>
    </location>
</feature>
<evidence type="ECO:0000313" key="15">
    <source>
        <dbReference type="Proteomes" id="UP000076722"/>
    </source>
</evidence>
<feature type="transmembrane region" description="Helical" evidence="12">
    <location>
        <begin position="282"/>
        <end position="303"/>
    </location>
</feature>
<dbReference type="Proteomes" id="UP000076722">
    <property type="component" value="Unassembled WGS sequence"/>
</dbReference>
<evidence type="ECO:0000256" key="9">
    <source>
        <dbReference type="ARBA" id="ARBA00023065"/>
    </source>
</evidence>
<proteinExistence type="predicted"/>
<evidence type="ECO:0000256" key="12">
    <source>
        <dbReference type="SAM" id="Phobius"/>
    </source>
</evidence>
<dbReference type="FunFam" id="1.10.287.70:FF:000097">
    <property type="entry name" value="Potassium voltage-gated channel subfamily G member 3"/>
    <property type="match status" value="1"/>
</dbReference>
<dbReference type="Gene3D" id="1.20.120.350">
    <property type="entry name" value="Voltage-gated potassium channels. Chain C"/>
    <property type="match status" value="1"/>
</dbReference>
<keyword evidence="2" id="KW-0813">Transport</keyword>
<evidence type="ECO:0000313" key="14">
    <source>
        <dbReference type="EMBL" id="KZS90162.1"/>
    </source>
</evidence>
<keyword evidence="6" id="KW-0851">Voltage-gated channel</keyword>
<dbReference type="GO" id="GO:0001508">
    <property type="term" value="P:action potential"/>
    <property type="evidence" value="ECO:0007669"/>
    <property type="project" value="TreeGrafter"/>
</dbReference>
<dbReference type="EMBL" id="KV419423">
    <property type="protein sequence ID" value="KZS90162.1"/>
    <property type="molecule type" value="Genomic_DNA"/>
</dbReference>
<feature type="transmembrane region" description="Helical" evidence="12">
    <location>
        <begin position="249"/>
        <end position="270"/>
    </location>
</feature>
<gene>
    <name evidence="14" type="ORF">SISNIDRAFT_431266</name>
</gene>
<dbReference type="Gene3D" id="1.10.287.70">
    <property type="match status" value="1"/>
</dbReference>
<dbReference type="PANTHER" id="PTHR11537">
    <property type="entry name" value="VOLTAGE-GATED POTASSIUM CHANNEL"/>
    <property type="match status" value="1"/>
</dbReference>
<evidence type="ECO:0000256" key="5">
    <source>
        <dbReference type="ARBA" id="ARBA00022826"/>
    </source>
</evidence>
<dbReference type="Pfam" id="PF00520">
    <property type="entry name" value="Ion_trans"/>
    <property type="match status" value="1"/>
</dbReference>
<evidence type="ECO:0000256" key="3">
    <source>
        <dbReference type="ARBA" id="ARBA00022538"/>
    </source>
</evidence>
<dbReference type="GO" id="GO:0008076">
    <property type="term" value="C:voltage-gated potassium channel complex"/>
    <property type="evidence" value="ECO:0007669"/>
    <property type="project" value="InterPro"/>
</dbReference>
<keyword evidence="10 12" id="KW-0472">Membrane</keyword>
<feature type="transmembrane region" description="Helical" evidence="12">
    <location>
        <begin position="103"/>
        <end position="122"/>
    </location>
</feature>
<feature type="domain" description="Ion transport" evidence="13">
    <location>
        <begin position="72"/>
        <end position="307"/>
    </location>
</feature>
<evidence type="ECO:0000256" key="10">
    <source>
        <dbReference type="ARBA" id="ARBA00023136"/>
    </source>
</evidence>
<evidence type="ECO:0000256" key="8">
    <source>
        <dbReference type="ARBA" id="ARBA00022989"/>
    </source>
</evidence>
<evidence type="ECO:0000256" key="11">
    <source>
        <dbReference type="ARBA" id="ARBA00023303"/>
    </source>
</evidence>
<feature type="transmembrane region" description="Helical" evidence="12">
    <location>
        <begin position="134"/>
        <end position="155"/>
    </location>
</feature>
<evidence type="ECO:0000256" key="1">
    <source>
        <dbReference type="ARBA" id="ARBA00004141"/>
    </source>
</evidence>
<evidence type="ECO:0000256" key="7">
    <source>
        <dbReference type="ARBA" id="ARBA00022958"/>
    </source>
</evidence>
<keyword evidence="15" id="KW-1185">Reference proteome</keyword>
<sequence>MTSRPIRLSAITTSAHFLTETRDLPPDSGDETSSLYGLRPSSVPAALKEVKPTWRRDLHALLEYPTSSSSAFVVHILITGLIVFSGVITIIETLPPFTHLNLRLWFGIETSLVALFTVEYIARCLAWSTDFKTFFSWFRSFFAVVDLLAILPYYIEIAIRADTTSFFRFSILRTFRLLRVFRPFRYSSTILLTIEVMFLSFKRSKDALLALAFFIVMALVVFSTLIYFAERGTWDPNLEVFINVDGDPTQFESIPAAAWFVLVTITTVGYGEIVPRSFLGRLFTLPLLLFGLLLIALPSFVLGREFSLIWETMSHEQQPEDIDGARLADTVQQERDLSNRKLAQNQREISHQIETIRNHLTLLTRELRELMDAQRAIGSEKKE</sequence>
<keyword evidence="3" id="KW-0633">Potassium transport</keyword>
<evidence type="ECO:0000256" key="4">
    <source>
        <dbReference type="ARBA" id="ARBA00022692"/>
    </source>
</evidence>
<comment type="subcellular location">
    <subcellularLocation>
        <location evidence="1">Membrane</location>
        <topology evidence="1">Multi-pass membrane protein</topology>
    </subcellularLocation>
</comment>
<dbReference type="PANTHER" id="PTHR11537:SF254">
    <property type="entry name" value="POTASSIUM VOLTAGE-GATED CHANNEL PROTEIN SHAB"/>
    <property type="match status" value="1"/>
</dbReference>
<feature type="transmembrane region" description="Helical" evidence="12">
    <location>
        <begin position="71"/>
        <end position="91"/>
    </location>
</feature>
<dbReference type="InterPro" id="IPR028325">
    <property type="entry name" value="VG_K_chnl"/>
</dbReference>
<dbReference type="SUPFAM" id="SSF81324">
    <property type="entry name" value="Voltage-gated potassium channels"/>
    <property type="match status" value="1"/>
</dbReference>
<evidence type="ECO:0000259" key="13">
    <source>
        <dbReference type="Pfam" id="PF00520"/>
    </source>
</evidence>
<keyword evidence="7" id="KW-0630">Potassium</keyword>
<dbReference type="InterPro" id="IPR005821">
    <property type="entry name" value="Ion_trans_dom"/>
</dbReference>
<dbReference type="AlphaFoldDB" id="A0A164R1D7"/>
<keyword evidence="4 12" id="KW-0812">Transmembrane</keyword>